<dbReference type="InParanoid" id="A0A3Q7ITY7"/>
<organism evidence="1">
    <name type="scientific">Solanum lycopersicum</name>
    <name type="common">Tomato</name>
    <name type="synonym">Lycopersicon esculentum</name>
    <dbReference type="NCBI Taxonomy" id="4081"/>
    <lineage>
        <taxon>Eukaryota</taxon>
        <taxon>Viridiplantae</taxon>
        <taxon>Streptophyta</taxon>
        <taxon>Embryophyta</taxon>
        <taxon>Tracheophyta</taxon>
        <taxon>Spermatophyta</taxon>
        <taxon>Magnoliopsida</taxon>
        <taxon>eudicotyledons</taxon>
        <taxon>Gunneridae</taxon>
        <taxon>Pentapetalae</taxon>
        <taxon>asterids</taxon>
        <taxon>lamiids</taxon>
        <taxon>Solanales</taxon>
        <taxon>Solanaceae</taxon>
        <taxon>Solanoideae</taxon>
        <taxon>Solaneae</taxon>
        <taxon>Solanum</taxon>
        <taxon>Solanum subgen. Lycopersicon</taxon>
    </lineage>
</organism>
<evidence type="ECO:0000313" key="2">
    <source>
        <dbReference type="Proteomes" id="UP000004994"/>
    </source>
</evidence>
<dbReference type="AlphaFoldDB" id="A0A3Q7ITY7"/>
<dbReference type="Gramene" id="Solyc11g020977.1.1">
    <property type="protein sequence ID" value="Solyc11g020977.1.1.1"/>
    <property type="gene ID" value="Solyc11g020977.1"/>
</dbReference>
<dbReference type="EnsemblPlants" id="Solyc11g020977.1.1">
    <property type="protein sequence ID" value="Solyc11g020977.1.1.1"/>
    <property type="gene ID" value="Solyc11g020977.1"/>
</dbReference>
<reference evidence="1" key="1">
    <citation type="journal article" date="2012" name="Nature">
        <title>The tomato genome sequence provides insights into fleshy fruit evolution.</title>
        <authorList>
            <consortium name="Tomato Genome Consortium"/>
        </authorList>
    </citation>
    <scope>NUCLEOTIDE SEQUENCE [LARGE SCALE GENOMIC DNA]</scope>
    <source>
        <strain evidence="1">cv. Heinz 1706</strain>
    </source>
</reference>
<keyword evidence="2" id="KW-1185">Reference proteome</keyword>
<dbReference type="Proteomes" id="UP000004994">
    <property type="component" value="Chromosome 11"/>
</dbReference>
<evidence type="ECO:0000313" key="1">
    <source>
        <dbReference type="EnsemblPlants" id="Solyc11g020977.1.1.1"/>
    </source>
</evidence>
<proteinExistence type="predicted"/>
<sequence length="21" mass="2581">MRIQTQMQILINMQISMQMQN</sequence>
<protein>
    <submittedName>
        <fullName evidence="1">Uncharacterized protein</fullName>
    </submittedName>
</protein>
<accession>A0A3Q7ITY7</accession>
<name>A0A3Q7ITY7_SOLLC</name>
<reference evidence="1" key="2">
    <citation type="submission" date="2019-01" db="UniProtKB">
        <authorList>
            <consortium name="EnsemblPlants"/>
        </authorList>
    </citation>
    <scope>IDENTIFICATION</scope>
    <source>
        <strain evidence="1">cv. Heinz 1706</strain>
    </source>
</reference>